<feature type="compositionally biased region" description="Low complexity" evidence="1">
    <location>
        <begin position="148"/>
        <end position="162"/>
    </location>
</feature>
<protein>
    <submittedName>
        <fullName evidence="2">Uncharacterized protein</fullName>
    </submittedName>
</protein>
<gene>
    <name evidence="2" type="ORF">HK099_007909</name>
</gene>
<proteinExistence type="predicted"/>
<dbReference type="AlphaFoldDB" id="A0AAD5TVX3"/>
<feature type="region of interest" description="Disordered" evidence="1">
    <location>
        <begin position="79"/>
        <end position="116"/>
    </location>
</feature>
<name>A0AAD5TVX3_9FUNG</name>
<dbReference type="Proteomes" id="UP001211065">
    <property type="component" value="Unassembled WGS sequence"/>
</dbReference>
<sequence>MVNLTIDENKKNLIIHLSVFQKILSVQGDLIIPLKQIKSCSPSTQKPPLFNGFRNYQKLNSNPTYGAINIINPLTTNSKNSDQNSLNSSQNSLNSDQNSLNSIQKNSTKNSSNSLNSATLKKKKLNFKNLKLIPTQADSLKNKNSKTKLIPLKNDPNLNKKNNQLHKKNNSNKLNQSSKLFIQQMFGKNVDFNLIIDLFQQYQFQLALNKKSSSPVLYSPPRKFGKLRTKSTKTENFISTNDNKLNKNFTQQQQPATPSSIFAKLDLLDSKNTLEKNENLSTFSTISNLNNNLLVSCKS</sequence>
<evidence type="ECO:0000256" key="1">
    <source>
        <dbReference type="SAM" id="MobiDB-lite"/>
    </source>
</evidence>
<evidence type="ECO:0000313" key="3">
    <source>
        <dbReference type="Proteomes" id="UP001211065"/>
    </source>
</evidence>
<accession>A0AAD5TVX3</accession>
<comment type="caution">
    <text evidence="2">The sequence shown here is derived from an EMBL/GenBank/DDBJ whole genome shotgun (WGS) entry which is preliminary data.</text>
</comment>
<reference evidence="2" key="1">
    <citation type="submission" date="2020-05" db="EMBL/GenBank/DDBJ databases">
        <title>Phylogenomic resolution of chytrid fungi.</title>
        <authorList>
            <person name="Stajich J.E."/>
            <person name="Amses K."/>
            <person name="Simmons R."/>
            <person name="Seto K."/>
            <person name="Myers J."/>
            <person name="Bonds A."/>
            <person name="Quandt C.A."/>
            <person name="Barry K."/>
            <person name="Liu P."/>
            <person name="Grigoriev I."/>
            <person name="Longcore J.E."/>
            <person name="James T.Y."/>
        </authorList>
    </citation>
    <scope>NUCLEOTIDE SEQUENCE</scope>
    <source>
        <strain evidence="2">JEL0476</strain>
    </source>
</reference>
<dbReference type="EMBL" id="JADGJW010000810">
    <property type="protein sequence ID" value="KAJ3211852.1"/>
    <property type="molecule type" value="Genomic_DNA"/>
</dbReference>
<feature type="region of interest" description="Disordered" evidence="1">
    <location>
        <begin position="136"/>
        <end position="171"/>
    </location>
</feature>
<organism evidence="2 3">
    <name type="scientific">Clydaea vesicula</name>
    <dbReference type="NCBI Taxonomy" id="447962"/>
    <lineage>
        <taxon>Eukaryota</taxon>
        <taxon>Fungi</taxon>
        <taxon>Fungi incertae sedis</taxon>
        <taxon>Chytridiomycota</taxon>
        <taxon>Chytridiomycota incertae sedis</taxon>
        <taxon>Chytridiomycetes</taxon>
        <taxon>Lobulomycetales</taxon>
        <taxon>Lobulomycetaceae</taxon>
        <taxon>Clydaea</taxon>
    </lineage>
</organism>
<evidence type="ECO:0000313" key="2">
    <source>
        <dbReference type="EMBL" id="KAJ3211852.1"/>
    </source>
</evidence>
<keyword evidence="3" id="KW-1185">Reference proteome</keyword>